<gene>
    <name evidence="2" type="ORF">T07_9314</name>
</gene>
<dbReference type="AlphaFoldDB" id="A0A0V0RYJ5"/>
<evidence type="ECO:0000313" key="2">
    <source>
        <dbReference type="EMBL" id="KRX19526.1"/>
    </source>
</evidence>
<reference evidence="2 3" key="1">
    <citation type="submission" date="2015-01" db="EMBL/GenBank/DDBJ databases">
        <title>Evolution of Trichinella species and genotypes.</title>
        <authorList>
            <person name="Korhonen P.K."/>
            <person name="Edoardo P."/>
            <person name="Giuseppe L.R."/>
            <person name="Gasser R.B."/>
        </authorList>
    </citation>
    <scope>NUCLEOTIDE SEQUENCE [LARGE SCALE GENOMIC DNA]</scope>
    <source>
        <strain evidence="2">ISS37</strain>
    </source>
</reference>
<protein>
    <submittedName>
        <fullName evidence="2">Uncharacterized protein</fullName>
    </submittedName>
</protein>
<comment type="caution">
    <text evidence="2">The sequence shown here is derived from an EMBL/GenBank/DDBJ whole genome shotgun (WGS) entry which is preliminary data.</text>
</comment>
<keyword evidence="1" id="KW-0812">Transmembrane</keyword>
<keyword evidence="1" id="KW-1133">Transmembrane helix</keyword>
<dbReference type="OrthoDB" id="10538520at2759"/>
<sequence length="88" mass="10088">MKKKVKTLSIRSETRTARSTIQKIFNNNVAGSTLTKGDNRDAQFLVLQPSMCIILNYQFIMLAFIFLLFKVVDQSLIEMFTKQSVPLN</sequence>
<feature type="transmembrane region" description="Helical" evidence="1">
    <location>
        <begin position="44"/>
        <end position="69"/>
    </location>
</feature>
<proteinExistence type="predicted"/>
<keyword evidence="1" id="KW-0472">Membrane</keyword>
<dbReference type="EMBL" id="JYDL01000058">
    <property type="protein sequence ID" value="KRX19526.1"/>
    <property type="molecule type" value="Genomic_DNA"/>
</dbReference>
<keyword evidence="3" id="KW-1185">Reference proteome</keyword>
<dbReference type="Proteomes" id="UP000054630">
    <property type="component" value="Unassembled WGS sequence"/>
</dbReference>
<name>A0A0V0RYJ5_9BILA</name>
<evidence type="ECO:0000256" key="1">
    <source>
        <dbReference type="SAM" id="Phobius"/>
    </source>
</evidence>
<organism evidence="2 3">
    <name type="scientific">Trichinella nelsoni</name>
    <dbReference type="NCBI Taxonomy" id="6336"/>
    <lineage>
        <taxon>Eukaryota</taxon>
        <taxon>Metazoa</taxon>
        <taxon>Ecdysozoa</taxon>
        <taxon>Nematoda</taxon>
        <taxon>Enoplea</taxon>
        <taxon>Dorylaimia</taxon>
        <taxon>Trichinellida</taxon>
        <taxon>Trichinellidae</taxon>
        <taxon>Trichinella</taxon>
    </lineage>
</organism>
<evidence type="ECO:0000313" key="3">
    <source>
        <dbReference type="Proteomes" id="UP000054630"/>
    </source>
</evidence>
<accession>A0A0V0RYJ5</accession>